<evidence type="ECO:0000313" key="3">
    <source>
        <dbReference type="EMBL" id="AQP53094.1"/>
    </source>
</evidence>
<dbReference type="Gene3D" id="3.40.50.2000">
    <property type="entry name" value="Glycogen Phosphorylase B"/>
    <property type="match status" value="2"/>
</dbReference>
<protein>
    <recommendedName>
        <fullName evidence="5">Glycosyl transferase family 1 domain-containing protein</fullName>
    </recommendedName>
</protein>
<keyword evidence="4" id="KW-1185">Reference proteome</keyword>
<feature type="domain" description="Glycosyl transferase family 1" evidence="1">
    <location>
        <begin position="181"/>
        <end position="312"/>
    </location>
</feature>
<dbReference type="AlphaFoldDB" id="A0A1Q2D3W7"/>
<dbReference type="SUPFAM" id="SSF53756">
    <property type="entry name" value="UDP-Glycosyltransferase/glycogen phosphorylase"/>
    <property type="match status" value="1"/>
</dbReference>
<dbReference type="GO" id="GO:0016757">
    <property type="term" value="F:glycosyltransferase activity"/>
    <property type="evidence" value="ECO:0007669"/>
    <property type="project" value="InterPro"/>
</dbReference>
<dbReference type="STRING" id="633807.BW732_01860"/>
<sequence>MIRIVHVIGQLRTGGAETVAMNILRYTSQDIFQNDFIVFGDKIGNLENEALKRGSKVHHIPFPKDGYMRFVKNIKKIITDNNYEIIHSHTLLNNGVVAYAARKTNIRLIISHSHSTNNGKETNNFIYHLYEKTMKKLIIRDSDLLISCGVDAGKYLYNDSPFDVINNGIDFLLYKFDLFNRKKIRNELACEENCILIGHVGRMEVVKNQEFLIKICEQFDKKKIKVKFLLIGDGSLKDSIQKKISDNNLNAQFKLLGNRQDVGKFLSAMDVMVFPSLYEGVPLTLVEAQVNGLPCVVSDTISSEVDIFKNVNFISLSENIDIWIKKIVDSKRIIVTQEMFECSGYDIMTEIKKWKIFIYLK</sequence>
<dbReference type="Proteomes" id="UP000188246">
    <property type="component" value="Chromosome"/>
</dbReference>
<dbReference type="InterPro" id="IPR050194">
    <property type="entry name" value="Glycosyltransferase_grp1"/>
</dbReference>
<accession>A0A1Q2D3W7</accession>
<dbReference type="InterPro" id="IPR001296">
    <property type="entry name" value="Glyco_trans_1"/>
</dbReference>
<name>A0A1Q2D3W7_9ENTE</name>
<dbReference type="PANTHER" id="PTHR45947:SF3">
    <property type="entry name" value="SULFOQUINOVOSYL TRANSFERASE SQD2"/>
    <property type="match status" value="1"/>
</dbReference>
<reference evidence="3 4" key="1">
    <citation type="journal article" date="2010" name="Int. J. Syst. Evol. Microbiol.">
        <title>Vagococcus penaei sp. nov., isolated from spoilage microbiota of cooked shrimp (Penaeus vannamei).</title>
        <authorList>
            <person name="Jaffres E."/>
            <person name="Prevost H."/>
            <person name="Rossero A."/>
            <person name="Joffraud J.J."/>
            <person name="Dousset X."/>
        </authorList>
    </citation>
    <scope>NUCLEOTIDE SEQUENCE [LARGE SCALE GENOMIC DNA]</scope>
    <source>
        <strain evidence="3 4">CD276</strain>
    </source>
</reference>
<gene>
    <name evidence="3" type="ORF">BW732_01860</name>
</gene>
<dbReference type="InterPro" id="IPR028098">
    <property type="entry name" value="Glyco_trans_4-like_N"/>
</dbReference>
<proteinExistence type="predicted"/>
<organism evidence="3 4">
    <name type="scientific">Vagococcus penaei</name>
    <dbReference type="NCBI Taxonomy" id="633807"/>
    <lineage>
        <taxon>Bacteria</taxon>
        <taxon>Bacillati</taxon>
        <taxon>Bacillota</taxon>
        <taxon>Bacilli</taxon>
        <taxon>Lactobacillales</taxon>
        <taxon>Enterococcaceae</taxon>
        <taxon>Vagococcus</taxon>
    </lineage>
</organism>
<evidence type="ECO:0000313" key="4">
    <source>
        <dbReference type="Proteomes" id="UP000188246"/>
    </source>
</evidence>
<evidence type="ECO:0000259" key="1">
    <source>
        <dbReference type="Pfam" id="PF00534"/>
    </source>
</evidence>
<dbReference type="Pfam" id="PF13439">
    <property type="entry name" value="Glyco_transf_4"/>
    <property type="match status" value="1"/>
</dbReference>
<dbReference type="KEGG" id="vpi:BW732_01860"/>
<dbReference type="PANTHER" id="PTHR45947">
    <property type="entry name" value="SULFOQUINOVOSYL TRANSFERASE SQD2"/>
    <property type="match status" value="1"/>
</dbReference>
<feature type="domain" description="Glycosyltransferase subfamily 4-like N-terminal" evidence="2">
    <location>
        <begin position="14"/>
        <end position="170"/>
    </location>
</feature>
<dbReference type="Pfam" id="PF00534">
    <property type="entry name" value="Glycos_transf_1"/>
    <property type="match status" value="1"/>
</dbReference>
<dbReference type="RefSeq" id="WP_077275191.1">
    <property type="nucleotide sequence ID" value="NZ_CP019609.1"/>
</dbReference>
<evidence type="ECO:0008006" key="5">
    <source>
        <dbReference type="Google" id="ProtNLM"/>
    </source>
</evidence>
<evidence type="ECO:0000259" key="2">
    <source>
        <dbReference type="Pfam" id="PF13439"/>
    </source>
</evidence>
<dbReference type="EMBL" id="CP019609">
    <property type="protein sequence ID" value="AQP53094.1"/>
    <property type="molecule type" value="Genomic_DNA"/>
</dbReference>